<accession>A0A3B0ZXM0</accession>
<evidence type="ECO:0000256" key="1">
    <source>
        <dbReference type="SAM" id="Phobius"/>
    </source>
</evidence>
<dbReference type="EMBL" id="UOFT01000023">
    <property type="protein sequence ID" value="VAW92182.1"/>
    <property type="molecule type" value="Genomic_DNA"/>
</dbReference>
<dbReference type="SUPFAM" id="SSF50156">
    <property type="entry name" value="PDZ domain-like"/>
    <property type="match status" value="1"/>
</dbReference>
<organism evidence="2">
    <name type="scientific">hydrothermal vent metagenome</name>
    <dbReference type="NCBI Taxonomy" id="652676"/>
    <lineage>
        <taxon>unclassified sequences</taxon>
        <taxon>metagenomes</taxon>
        <taxon>ecological metagenomes</taxon>
    </lineage>
</organism>
<keyword evidence="1" id="KW-0472">Membrane</keyword>
<dbReference type="InterPro" id="IPR036034">
    <property type="entry name" value="PDZ_sf"/>
</dbReference>
<keyword evidence="1" id="KW-0812">Transmembrane</keyword>
<protein>
    <recommendedName>
        <fullName evidence="3">PDZ domain-containing protein</fullName>
    </recommendedName>
</protein>
<name>A0A3B0ZXM0_9ZZZZ</name>
<dbReference type="Gene3D" id="2.30.42.10">
    <property type="match status" value="1"/>
</dbReference>
<gene>
    <name evidence="2" type="ORF">MNBD_GAMMA23-232</name>
</gene>
<sequence length="241" mass="26921">MRSTVATHINKPSPSQYNGKHLVFFISALLSLYFISVATVRATSVQNEQSLPFTLAGTITGSQPLALLKFSDKKLHFYTLADKIENYTITAIEQNKITLSYNKQLYALHLQQRTALVSLPVSVLKAASEQPANLPVNIQIKRELLNHIRHNIQQWLSAISFKLEITDGRVSGYTVESIQNIPLNNAIGLQQGDIIKSINGISVAQPRLFAKTTNNLINSSDIYIKIERGHKLNTLHFSIKD</sequence>
<dbReference type="Gene3D" id="2.30.30.830">
    <property type="match status" value="1"/>
</dbReference>
<keyword evidence="1" id="KW-1133">Transmembrane helix</keyword>
<evidence type="ECO:0008006" key="3">
    <source>
        <dbReference type="Google" id="ProtNLM"/>
    </source>
</evidence>
<reference evidence="2" key="1">
    <citation type="submission" date="2018-06" db="EMBL/GenBank/DDBJ databases">
        <authorList>
            <person name="Zhirakovskaya E."/>
        </authorList>
    </citation>
    <scope>NUCLEOTIDE SEQUENCE</scope>
</reference>
<evidence type="ECO:0000313" key="2">
    <source>
        <dbReference type="EMBL" id="VAW92182.1"/>
    </source>
</evidence>
<feature type="transmembrane region" description="Helical" evidence="1">
    <location>
        <begin position="21"/>
        <end position="40"/>
    </location>
</feature>
<dbReference type="AlphaFoldDB" id="A0A3B0ZXM0"/>
<proteinExistence type="predicted"/>